<protein>
    <recommendedName>
        <fullName evidence="4">DUF885 domain-containing protein</fullName>
    </recommendedName>
</protein>
<proteinExistence type="predicted"/>
<sequence length="458" mass="49941">MVAAGTGVDVRVDARGDARVDAEVDRVARAYVRLALRLDRVLPGVLDAHLGDPDDAARVAAEPAPDPDDLARETDRLRAALPAADTGRTAFLDAQLRACRVLAEKAAGRDVGFVEEIERCFGVRVARGEPDRYREAHRALDALVDGPGPLPERLAAFRDRDRLPAEHLPVALRAVVDALRGRTGSTVGLPAGEEVTLEVVDAAPWSGFSRWLGRCRSAVAVNGGIGHRVTHLPLLVAHEAYPGHHTEHCRVAAHRGAASARPEREVFLARTPQSLVAEGAAELGLEVVVGAGWGRWNAEVLAAAGVPVDLAHAELGEAVETVMARLAPVRQDAALMLHAEHRPAEEVVAHLRRWLLVDERRARRMLEFLAHPRWRTHTTTYVGGVRLLRPWLTEGLTDTPRELVTGRLARVLDDPPTPEALRVPSPPPERPARRPPRAGWAPWLRRTAVGRRAAPRNR</sequence>
<evidence type="ECO:0000313" key="3">
    <source>
        <dbReference type="Proteomes" id="UP000245639"/>
    </source>
</evidence>
<feature type="region of interest" description="Disordered" evidence="1">
    <location>
        <begin position="414"/>
        <end position="441"/>
    </location>
</feature>
<comment type="caution">
    <text evidence="2">The sequence shown here is derived from an EMBL/GenBank/DDBJ whole genome shotgun (WGS) entry which is preliminary data.</text>
</comment>
<dbReference type="Proteomes" id="UP000245639">
    <property type="component" value="Unassembled WGS sequence"/>
</dbReference>
<evidence type="ECO:0008006" key="4">
    <source>
        <dbReference type="Google" id="ProtNLM"/>
    </source>
</evidence>
<keyword evidence="3" id="KW-1185">Reference proteome</keyword>
<accession>A0A2U1F911</accession>
<dbReference type="EMBL" id="QEKW01000008">
    <property type="protein sequence ID" value="PVZ08648.1"/>
    <property type="molecule type" value="Genomic_DNA"/>
</dbReference>
<evidence type="ECO:0000256" key="1">
    <source>
        <dbReference type="SAM" id="MobiDB-lite"/>
    </source>
</evidence>
<name>A0A2U1F911_9PSEU</name>
<evidence type="ECO:0000313" key="2">
    <source>
        <dbReference type="EMBL" id="PVZ08648.1"/>
    </source>
</evidence>
<dbReference type="AlphaFoldDB" id="A0A2U1F911"/>
<gene>
    <name evidence="2" type="ORF">C8D89_108245</name>
</gene>
<reference evidence="2 3" key="1">
    <citation type="submission" date="2018-04" db="EMBL/GenBank/DDBJ databases">
        <title>Genomic Encyclopedia of Type Strains, Phase IV (KMG-IV): sequencing the most valuable type-strain genomes for metagenomic binning, comparative biology and taxonomic classification.</title>
        <authorList>
            <person name="Goeker M."/>
        </authorList>
    </citation>
    <scope>NUCLEOTIDE SEQUENCE [LARGE SCALE GENOMIC DNA]</scope>
    <source>
        <strain evidence="2 3">DSM 45771</strain>
    </source>
</reference>
<organism evidence="2 3">
    <name type="scientific">Actinomycetospora cinnamomea</name>
    <dbReference type="NCBI Taxonomy" id="663609"/>
    <lineage>
        <taxon>Bacteria</taxon>
        <taxon>Bacillati</taxon>
        <taxon>Actinomycetota</taxon>
        <taxon>Actinomycetes</taxon>
        <taxon>Pseudonocardiales</taxon>
        <taxon>Pseudonocardiaceae</taxon>
        <taxon>Actinomycetospora</taxon>
    </lineage>
</organism>